<dbReference type="EMBL" id="AYKG01000036">
    <property type="protein sequence ID" value="ROO26357.1"/>
    <property type="molecule type" value="Genomic_DNA"/>
</dbReference>
<dbReference type="InterPro" id="IPR050438">
    <property type="entry name" value="LMW_PTPase"/>
</dbReference>
<evidence type="ECO:0000259" key="7">
    <source>
        <dbReference type="SMART" id="SM00226"/>
    </source>
</evidence>
<name>A0A423PL82_9GAMM</name>
<evidence type="ECO:0000313" key="8">
    <source>
        <dbReference type="EMBL" id="ROO26357.1"/>
    </source>
</evidence>
<keyword evidence="3" id="KW-0378">Hydrolase</keyword>
<dbReference type="EC" id="3.1.3.48" evidence="2"/>
<comment type="caution">
    <text evidence="8">The sequence shown here is derived from an EMBL/GenBank/DDBJ whole genome shotgun (WGS) entry which is preliminary data.</text>
</comment>
<evidence type="ECO:0000256" key="4">
    <source>
        <dbReference type="ARBA" id="ARBA00022912"/>
    </source>
</evidence>
<evidence type="ECO:0000256" key="2">
    <source>
        <dbReference type="ARBA" id="ARBA00013064"/>
    </source>
</evidence>
<dbReference type="InParanoid" id="A0A423PL82"/>
<dbReference type="SUPFAM" id="SSF52788">
    <property type="entry name" value="Phosphotyrosine protein phosphatases I"/>
    <property type="match status" value="1"/>
</dbReference>
<protein>
    <recommendedName>
        <fullName evidence="2">protein-tyrosine-phosphatase</fullName>
        <ecNumber evidence="2">3.1.3.48</ecNumber>
    </recommendedName>
</protein>
<dbReference type="AlphaFoldDB" id="A0A423PL82"/>
<feature type="active site" description="Proton donor" evidence="6">
    <location>
        <position position="116"/>
    </location>
</feature>
<organism evidence="8 9">
    <name type="scientific">Salinisphaera japonica YTM-1</name>
    <dbReference type="NCBI Taxonomy" id="1209778"/>
    <lineage>
        <taxon>Bacteria</taxon>
        <taxon>Pseudomonadati</taxon>
        <taxon>Pseudomonadota</taxon>
        <taxon>Gammaproteobacteria</taxon>
        <taxon>Salinisphaerales</taxon>
        <taxon>Salinisphaeraceae</taxon>
        <taxon>Salinisphaera</taxon>
    </lineage>
</organism>
<feature type="active site" description="Nucleophile" evidence="6">
    <location>
        <position position="10"/>
    </location>
</feature>
<evidence type="ECO:0000313" key="9">
    <source>
        <dbReference type="Proteomes" id="UP000285310"/>
    </source>
</evidence>
<reference evidence="8 9" key="1">
    <citation type="submission" date="2013-10" db="EMBL/GenBank/DDBJ databases">
        <title>Salinisphaera japonica YTM-1 Genome Sequencing.</title>
        <authorList>
            <person name="Lai Q."/>
            <person name="Li C."/>
            <person name="Shao Z."/>
        </authorList>
    </citation>
    <scope>NUCLEOTIDE SEQUENCE [LARGE SCALE GENOMIC DNA]</scope>
    <source>
        <strain evidence="8 9">YTM-1</strain>
    </source>
</reference>
<dbReference type="CDD" id="cd16343">
    <property type="entry name" value="LMWPTP"/>
    <property type="match status" value="1"/>
</dbReference>
<comment type="catalytic activity">
    <reaction evidence="5">
        <text>O-phospho-L-tyrosyl-[protein] + H2O = L-tyrosyl-[protein] + phosphate</text>
        <dbReference type="Rhea" id="RHEA:10684"/>
        <dbReference type="Rhea" id="RHEA-COMP:10136"/>
        <dbReference type="Rhea" id="RHEA-COMP:20101"/>
        <dbReference type="ChEBI" id="CHEBI:15377"/>
        <dbReference type="ChEBI" id="CHEBI:43474"/>
        <dbReference type="ChEBI" id="CHEBI:46858"/>
        <dbReference type="ChEBI" id="CHEBI:61978"/>
        <dbReference type="EC" id="3.1.3.48"/>
    </reaction>
</comment>
<evidence type="ECO:0000256" key="1">
    <source>
        <dbReference type="ARBA" id="ARBA00011063"/>
    </source>
</evidence>
<dbReference type="InterPro" id="IPR023485">
    <property type="entry name" value="Ptyr_pPase"/>
</dbReference>
<evidence type="ECO:0000256" key="3">
    <source>
        <dbReference type="ARBA" id="ARBA00022801"/>
    </source>
</evidence>
<feature type="active site" evidence="6">
    <location>
        <position position="16"/>
    </location>
</feature>
<keyword evidence="9" id="KW-1185">Reference proteome</keyword>
<gene>
    <name evidence="8" type="ORF">SAJA_11435</name>
</gene>
<dbReference type="FunCoup" id="A0A423PL82">
    <property type="interactions" value="483"/>
</dbReference>
<dbReference type="GO" id="GO:0004725">
    <property type="term" value="F:protein tyrosine phosphatase activity"/>
    <property type="evidence" value="ECO:0007669"/>
    <property type="project" value="UniProtKB-EC"/>
</dbReference>
<evidence type="ECO:0000256" key="6">
    <source>
        <dbReference type="PIRSR" id="PIRSR617867-1"/>
    </source>
</evidence>
<dbReference type="PANTHER" id="PTHR11717">
    <property type="entry name" value="LOW MOLECULAR WEIGHT PROTEIN TYROSINE PHOSPHATASE"/>
    <property type="match status" value="1"/>
</dbReference>
<feature type="domain" description="Phosphotyrosine protein phosphatase I" evidence="7">
    <location>
        <begin position="4"/>
        <end position="142"/>
    </location>
</feature>
<dbReference type="Gene3D" id="3.40.50.2300">
    <property type="match status" value="1"/>
</dbReference>
<dbReference type="PRINTS" id="PR00719">
    <property type="entry name" value="LMWPTPASE"/>
</dbReference>
<keyword evidence="4" id="KW-0904">Protein phosphatase</keyword>
<dbReference type="SMART" id="SM00226">
    <property type="entry name" value="LMWPc"/>
    <property type="match status" value="1"/>
</dbReference>
<sequence length="149" mass="16128">MSFNNILCVCTGNICRSPLAEGLLRQALPHAAVSSAGISAVGGGTMPQEAQAIADREGLALAGHRGCQITSPIVNNADVILVMEKGQRDWIVERFPQARGRVFLLSHWSDGRDTADPFRRSQEFFETIFAEINSYTAQWAQRLGAPASA</sequence>
<dbReference type="RefSeq" id="WP_123658773.1">
    <property type="nucleotide sequence ID" value="NZ_AYKG01000036.1"/>
</dbReference>
<dbReference type="InterPro" id="IPR017867">
    <property type="entry name" value="Tyr_phospatase_low_mol_wt"/>
</dbReference>
<dbReference type="Pfam" id="PF01451">
    <property type="entry name" value="LMWPc"/>
    <property type="match status" value="1"/>
</dbReference>
<dbReference type="Proteomes" id="UP000285310">
    <property type="component" value="Unassembled WGS sequence"/>
</dbReference>
<dbReference type="OrthoDB" id="9784339at2"/>
<evidence type="ECO:0000256" key="5">
    <source>
        <dbReference type="ARBA" id="ARBA00051722"/>
    </source>
</evidence>
<accession>A0A423PL82</accession>
<proteinExistence type="inferred from homology"/>
<dbReference type="InterPro" id="IPR036196">
    <property type="entry name" value="Ptyr_pPase_sf"/>
</dbReference>
<dbReference type="PANTHER" id="PTHR11717:SF31">
    <property type="entry name" value="LOW MOLECULAR WEIGHT PROTEIN-TYROSINE-PHOSPHATASE ETP-RELATED"/>
    <property type="match status" value="1"/>
</dbReference>
<comment type="similarity">
    <text evidence="1">Belongs to the low molecular weight phosphotyrosine protein phosphatase family.</text>
</comment>